<sequence>MRKKHPVRIEGVYIADRRDSFVTRPVESAELQYGGIPGDLHFGLTKQAGSREPMYLWGTEIFNRRQISVVSMEECARIAENLGVKQILPSWLGANLAISGYPKLTLLPPGSRIIFPDGSGLLCEGENLPCIQPGEIIQKQFPDQPRLPSRFVKAAFGLRGIVCVVERPGKMKKGDQADLVLED</sequence>
<proteinExistence type="predicted"/>
<evidence type="ECO:0000259" key="1">
    <source>
        <dbReference type="PROSITE" id="PS51340"/>
    </source>
</evidence>
<accession>A0A1G6QK36</accession>
<dbReference type="Pfam" id="PF03473">
    <property type="entry name" value="MOSC"/>
    <property type="match status" value="1"/>
</dbReference>
<dbReference type="OrthoDB" id="9808413at2"/>
<dbReference type="InterPro" id="IPR005302">
    <property type="entry name" value="MoCF_Sase_C"/>
</dbReference>
<dbReference type="STRING" id="1236220.SAMN04488112_12219"/>
<dbReference type="InterPro" id="IPR052716">
    <property type="entry name" value="MOSC_domain"/>
</dbReference>
<dbReference type="PANTHER" id="PTHR36930">
    <property type="entry name" value="METAL-SULFUR CLUSTER BIOSYNTHESIS PROTEINS YUAD-RELATED"/>
    <property type="match status" value="1"/>
</dbReference>
<dbReference type="GO" id="GO:0030151">
    <property type="term" value="F:molybdenum ion binding"/>
    <property type="evidence" value="ECO:0007669"/>
    <property type="project" value="InterPro"/>
</dbReference>
<evidence type="ECO:0000313" key="2">
    <source>
        <dbReference type="EMBL" id="SDC92571.1"/>
    </source>
</evidence>
<feature type="domain" description="MOSC" evidence="1">
    <location>
        <begin position="23"/>
        <end position="180"/>
    </location>
</feature>
<gene>
    <name evidence="2" type="ORF">SAMN04488112_12219</name>
</gene>
<reference evidence="2 3" key="1">
    <citation type="submission" date="2016-10" db="EMBL/GenBank/DDBJ databases">
        <authorList>
            <person name="de Groot N.N."/>
        </authorList>
    </citation>
    <scope>NUCLEOTIDE SEQUENCE [LARGE SCALE GENOMIC DNA]</scope>
    <source>
        <strain evidence="2 3">DSM 45514</strain>
    </source>
</reference>
<evidence type="ECO:0000313" key="3">
    <source>
        <dbReference type="Proteomes" id="UP000199387"/>
    </source>
</evidence>
<dbReference type="InterPro" id="IPR011037">
    <property type="entry name" value="Pyrv_Knase-like_insert_dom_sf"/>
</dbReference>
<keyword evidence="3" id="KW-1185">Reference proteome</keyword>
<dbReference type="GO" id="GO:0030170">
    <property type="term" value="F:pyridoxal phosphate binding"/>
    <property type="evidence" value="ECO:0007669"/>
    <property type="project" value="InterPro"/>
</dbReference>
<protein>
    <recommendedName>
        <fullName evidence="1">MOSC domain-containing protein</fullName>
    </recommendedName>
</protein>
<dbReference type="RefSeq" id="WP_091572546.1">
    <property type="nucleotide sequence ID" value="NZ_FMZA01000022.1"/>
</dbReference>
<dbReference type="PROSITE" id="PS51340">
    <property type="entry name" value="MOSC"/>
    <property type="match status" value="1"/>
</dbReference>
<dbReference type="AlphaFoldDB" id="A0A1G6QK36"/>
<organism evidence="2 3">
    <name type="scientific">Melghirimyces thermohalophilus</name>
    <dbReference type="NCBI Taxonomy" id="1236220"/>
    <lineage>
        <taxon>Bacteria</taxon>
        <taxon>Bacillati</taxon>
        <taxon>Bacillota</taxon>
        <taxon>Bacilli</taxon>
        <taxon>Bacillales</taxon>
        <taxon>Thermoactinomycetaceae</taxon>
        <taxon>Melghirimyces</taxon>
    </lineage>
</organism>
<dbReference type="Gene3D" id="2.40.33.20">
    <property type="entry name" value="PK beta-barrel domain-like"/>
    <property type="match status" value="1"/>
</dbReference>
<name>A0A1G6QK36_9BACL</name>
<dbReference type="EMBL" id="FMZA01000022">
    <property type="protein sequence ID" value="SDC92571.1"/>
    <property type="molecule type" value="Genomic_DNA"/>
</dbReference>
<dbReference type="SUPFAM" id="SSF50800">
    <property type="entry name" value="PK beta-barrel domain-like"/>
    <property type="match status" value="1"/>
</dbReference>
<dbReference type="PANTHER" id="PTHR36930:SF1">
    <property type="entry name" value="MOSC DOMAIN-CONTAINING PROTEIN"/>
    <property type="match status" value="1"/>
</dbReference>
<dbReference type="GO" id="GO:0003824">
    <property type="term" value="F:catalytic activity"/>
    <property type="evidence" value="ECO:0007669"/>
    <property type="project" value="InterPro"/>
</dbReference>
<dbReference type="Proteomes" id="UP000199387">
    <property type="component" value="Unassembled WGS sequence"/>
</dbReference>